<dbReference type="GO" id="GO:0030246">
    <property type="term" value="F:carbohydrate binding"/>
    <property type="evidence" value="ECO:0007669"/>
    <property type="project" value="UniProtKB-ARBA"/>
</dbReference>
<dbReference type="InterPro" id="IPR025997">
    <property type="entry name" value="SBP_2_dom"/>
</dbReference>
<dbReference type="EMBL" id="LWAE01000005">
    <property type="protein sequence ID" value="KZL90555.1"/>
    <property type="molecule type" value="Genomic_DNA"/>
</dbReference>
<reference evidence="6 7" key="1">
    <citation type="submission" date="2016-04" db="EMBL/GenBank/DDBJ databases">
        <title>Genome sequence of Clostridium magnum DSM 2767.</title>
        <authorList>
            <person name="Poehlein A."/>
            <person name="Uhlig R."/>
            <person name="Fischer R."/>
            <person name="Bahl H."/>
            <person name="Daniel R."/>
        </authorList>
    </citation>
    <scope>NUCLEOTIDE SEQUENCE [LARGE SCALE GENOMIC DNA]</scope>
    <source>
        <strain evidence="6 7">DSM 2767</strain>
    </source>
</reference>
<dbReference type="AlphaFoldDB" id="A0A161WFU6"/>
<dbReference type="SUPFAM" id="SSF53822">
    <property type="entry name" value="Periplasmic binding protein-like I"/>
    <property type="match status" value="1"/>
</dbReference>
<dbReference type="PATRIC" id="fig|1121326.3.peg.4390"/>
<comment type="caution">
    <text evidence="6">The sequence shown here is derived from an EMBL/GenBank/DDBJ whole genome shotgun (WGS) entry which is preliminary data.</text>
</comment>
<dbReference type="Proteomes" id="UP000076603">
    <property type="component" value="Unassembled WGS sequence"/>
</dbReference>
<evidence type="ECO:0000259" key="5">
    <source>
        <dbReference type="Pfam" id="PF13407"/>
    </source>
</evidence>
<evidence type="ECO:0000256" key="3">
    <source>
        <dbReference type="ARBA" id="ARBA00022729"/>
    </source>
</evidence>
<dbReference type="InterPro" id="IPR028082">
    <property type="entry name" value="Peripla_BP_I"/>
</dbReference>
<organism evidence="6 7">
    <name type="scientific">Clostridium magnum DSM 2767</name>
    <dbReference type="NCBI Taxonomy" id="1121326"/>
    <lineage>
        <taxon>Bacteria</taxon>
        <taxon>Bacillati</taxon>
        <taxon>Bacillota</taxon>
        <taxon>Clostridia</taxon>
        <taxon>Eubacteriales</taxon>
        <taxon>Clostridiaceae</taxon>
        <taxon>Clostridium</taxon>
    </lineage>
</organism>
<evidence type="ECO:0000256" key="4">
    <source>
        <dbReference type="SAM" id="SignalP"/>
    </source>
</evidence>
<evidence type="ECO:0000313" key="6">
    <source>
        <dbReference type="EMBL" id="KZL90555.1"/>
    </source>
</evidence>
<feature type="signal peptide" evidence="4">
    <location>
        <begin position="1"/>
        <end position="22"/>
    </location>
</feature>
<dbReference type="GO" id="GO:0030313">
    <property type="term" value="C:cell envelope"/>
    <property type="evidence" value="ECO:0007669"/>
    <property type="project" value="UniProtKB-SubCell"/>
</dbReference>
<dbReference type="PROSITE" id="PS51257">
    <property type="entry name" value="PROKAR_LIPOPROTEIN"/>
    <property type="match status" value="1"/>
</dbReference>
<feature type="domain" description="Periplasmic binding protein" evidence="5">
    <location>
        <begin position="45"/>
        <end position="297"/>
    </location>
</feature>
<keyword evidence="7" id="KW-1185">Reference proteome</keyword>
<keyword evidence="3 4" id="KW-0732">Signal</keyword>
<evidence type="ECO:0000256" key="2">
    <source>
        <dbReference type="ARBA" id="ARBA00007639"/>
    </source>
</evidence>
<dbReference type="Gene3D" id="3.40.50.2300">
    <property type="match status" value="2"/>
</dbReference>
<dbReference type="Pfam" id="PF13407">
    <property type="entry name" value="Peripla_BP_4"/>
    <property type="match status" value="1"/>
</dbReference>
<name>A0A161WFU6_9CLOT</name>
<dbReference type="STRING" id="1121326.CLMAG_43270"/>
<sequence length="324" mass="34830">MKKAKKLLGVVMSLSLVVGLFMGCGASSTQTSSQESSKSDKKHKFGYTCMTMNNPFFQVLEKSIRTEVEKNGDQLITMDPAMDVSKQIDQINDMITQGVDAVFLNPVDWEGIRPGLEALKKANIPVINFDTEVKDMDYVTAYTGSDNKNAGKVCGEDLVKRFPNGGKIVILDSPTMNSINDRIAGFKGAIEGKGFTVVAEQDAKGDLQTAMKLTDDILQAHSDIVAIMGGNDPTALGALAACKSAKQTKVLIYGVDGSPDAKKEIASGGQFVGTGAQSPKQIGVKSVELGYKILKKESVEKKVPVETFLINKDNVSKYGTDGWQ</sequence>
<comment type="similarity">
    <text evidence="2">Belongs to the bacterial solute-binding protein 2 family.</text>
</comment>
<dbReference type="CDD" id="cd19971">
    <property type="entry name" value="PBP1_ABC_sugar_binding-like"/>
    <property type="match status" value="1"/>
</dbReference>
<proteinExistence type="inferred from homology"/>
<dbReference type="PANTHER" id="PTHR46847">
    <property type="entry name" value="D-ALLOSE-BINDING PERIPLASMIC PROTEIN-RELATED"/>
    <property type="match status" value="1"/>
</dbReference>
<accession>A0A161WFU6</accession>
<protein>
    <submittedName>
        <fullName evidence="6">D-ribose-binding periplasmic protein</fullName>
    </submittedName>
</protein>
<feature type="chain" id="PRO_5038879991" evidence="4">
    <location>
        <begin position="23"/>
        <end position="324"/>
    </location>
</feature>
<dbReference type="OrthoDB" id="9814427at2"/>
<evidence type="ECO:0000313" key="7">
    <source>
        <dbReference type="Proteomes" id="UP000076603"/>
    </source>
</evidence>
<gene>
    <name evidence="6" type="primary">rbsB_5</name>
    <name evidence="6" type="ORF">CLMAG_43270</name>
</gene>
<dbReference type="RefSeq" id="WP_066626848.1">
    <property type="nucleotide sequence ID" value="NZ_FQXL01000011.1"/>
</dbReference>
<comment type="subcellular location">
    <subcellularLocation>
        <location evidence="1">Cell envelope</location>
    </subcellularLocation>
</comment>
<dbReference type="PANTHER" id="PTHR46847:SF1">
    <property type="entry name" value="D-ALLOSE-BINDING PERIPLASMIC PROTEIN-RELATED"/>
    <property type="match status" value="1"/>
</dbReference>
<evidence type="ECO:0000256" key="1">
    <source>
        <dbReference type="ARBA" id="ARBA00004196"/>
    </source>
</evidence>